<feature type="region of interest" description="Disordered" evidence="1">
    <location>
        <begin position="25"/>
        <end position="132"/>
    </location>
</feature>
<keyword evidence="2" id="KW-0732">Signal</keyword>
<feature type="compositionally biased region" description="Basic and acidic residues" evidence="1">
    <location>
        <begin position="436"/>
        <end position="457"/>
    </location>
</feature>
<dbReference type="InterPro" id="IPR014867">
    <property type="entry name" value="Spore_coat_CotH_CotH2/3/7"/>
</dbReference>
<feature type="compositionally biased region" description="Gly residues" evidence="1">
    <location>
        <begin position="30"/>
        <end position="59"/>
    </location>
</feature>
<comment type="caution">
    <text evidence="3">The sequence shown here is derived from an EMBL/GenBank/DDBJ whole genome shotgun (WGS) entry which is preliminary data.</text>
</comment>
<reference evidence="3 4" key="1">
    <citation type="submission" date="2018-02" db="EMBL/GenBank/DDBJ databases">
        <title>Comparative genomes isolates from brazilian mangrove.</title>
        <authorList>
            <person name="Araujo J.E."/>
            <person name="Taketani R.G."/>
            <person name="Silva M.C.P."/>
            <person name="Loureco M.V."/>
            <person name="Andreote F.D."/>
        </authorList>
    </citation>
    <scope>NUCLEOTIDE SEQUENCE [LARGE SCALE GENOMIC DNA]</scope>
    <source>
        <strain evidence="3 4">Hex-1 MGV</strain>
    </source>
</reference>
<dbReference type="Pfam" id="PF08757">
    <property type="entry name" value="CotH"/>
    <property type="match status" value="2"/>
</dbReference>
<feature type="compositionally biased region" description="Basic and acidic residues" evidence="1">
    <location>
        <begin position="464"/>
        <end position="475"/>
    </location>
</feature>
<evidence type="ECO:0000313" key="3">
    <source>
        <dbReference type="EMBL" id="PQO37397.1"/>
    </source>
</evidence>
<proteinExistence type="predicted"/>
<keyword evidence="3" id="KW-0167">Capsid protein</keyword>
<evidence type="ECO:0000313" key="4">
    <source>
        <dbReference type="Proteomes" id="UP000238322"/>
    </source>
</evidence>
<evidence type="ECO:0000256" key="1">
    <source>
        <dbReference type="SAM" id="MobiDB-lite"/>
    </source>
</evidence>
<dbReference type="OrthoDB" id="3235126at2"/>
<gene>
    <name evidence="3" type="ORF">C5Y83_05485</name>
</gene>
<sequence>MMRLSSRIGLMFFFALLTAANAQPPEDFRGGPGGFGGPGGPGGFGRPGGGPGGRGGFGPGSREDRKLVKKFDHDENGWLDQKERAEARAEIQSEGATRGGFGGPGGPRGRGGNRPAPESGPKLTPDQVKQYPDADMYAGDVLRTIFIEFENEDWEKELEDFHGTDVEVPATLTVDGKTYPNVGMRFRGMSSYGMVPTGYKRSFNVSLDLADEDQRLYGYKTLNLLNCAGDASFMSTVLYSKIASEFIPVPKANHVRVVINGESWGVYANVQQFDKQFLKENYPSSKGTRWKVPGSPGGDGGLRYVGDDIAAYEGRYDMKSSDGAKAWAALIRLCRTLNETPLDKLEEELESQLDIDEALKFLALDVALVNSDGYWTRSSDYYIFLDKDKKFHVIPHDMNEAFQGGRGPGRGPGGPGGPGGFGLPGGGPGGFGRPGGFDRERGPMPEGGPEPRNENGRPEQGPPNDDRADRGRGGFDRGGFGPEDGERQRGRRGFGGPGGFAGPGGPGGFGGPGGRGGPGGHGGVELDPLVNIDNPRMPLRSQLLQIPHLREKYLQYVREIAEKTFAPEFVEPIIEQHAKLIAADVASDTRKLESEEAFKKATDTEKPGDASLMNFFEKRREFLLDYQAPAMN</sequence>
<dbReference type="EMBL" id="PUHY01000005">
    <property type="protein sequence ID" value="PQO37397.1"/>
    <property type="molecule type" value="Genomic_DNA"/>
</dbReference>
<dbReference type="PANTHER" id="PTHR40050:SF1">
    <property type="entry name" value="INNER SPORE COAT PROTEIN H"/>
    <property type="match status" value="1"/>
</dbReference>
<accession>A0A2S8FYX2</accession>
<organism evidence="3 4">
    <name type="scientific">Blastopirellula marina</name>
    <dbReference type="NCBI Taxonomy" id="124"/>
    <lineage>
        <taxon>Bacteria</taxon>
        <taxon>Pseudomonadati</taxon>
        <taxon>Planctomycetota</taxon>
        <taxon>Planctomycetia</taxon>
        <taxon>Pirellulales</taxon>
        <taxon>Pirellulaceae</taxon>
        <taxon>Blastopirellula</taxon>
    </lineage>
</organism>
<feature type="region of interest" description="Disordered" evidence="1">
    <location>
        <begin position="399"/>
        <end position="524"/>
    </location>
</feature>
<dbReference type="AlphaFoldDB" id="A0A2S8FYX2"/>
<evidence type="ECO:0000256" key="2">
    <source>
        <dbReference type="SAM" id="SignalP"/>
    </source>
</evidence>
<feature type="compositionally biased region" description="Gly residues" evidence="1">
    <location>
        <begin position="493"/>
        <end position="523"/>
    </location>
</feature>
<feature type="compositionally biased region" description="Gly residues" evidence="1">
    <location>
        <begin position="404"/>
        <end position="435"/>
    </location>
</feature>
<protein>
    <submittedName>
        <fullName evidence="3">Spore coat protein CotH</fullName>
    </submittedName>
</protein>
<feature type="chain" id="PRO_5015652200" evidence="2">
    <location>
        <begin position="23"/>
        <end position="632"/>
    </location>
</feature>
<feature type="compositionally biased region" description="Gly residues" evidence="1">
    <location>
        <begin position="97"/>
        <end position="112"/>
    </location>
</feature>
<feature type="signal peptide" evidence="2">
    <location>
        <begin position="1"/>
        <end position="22"/>
    </location>
</feature>
<keyword evidence="3" id="KW-0946">Virion</keyword>
<feature type="compositionally biased region" description="Basic and acidic residues" evidence="1">
    <location>
        <begin position="61"/>
        <end position="91"/>
    </location>
</feature>
<name>A0A2S8FYX2_9BACT</name>
<dbReference type="Proteomes" id="UP000238322">
    <property type="component" value="Unassembled WGS sequence"/>
</dbReference>
<dbReference type="PANTHER" id="PTHR40050">
    <property type="entry name" value="INNER SPORE COAT PROTEIN H"/>
    <property type="match status" value="1"/>
</dbReference>